<name>A0A4C1SYE9_EUMVA</name>
<evidence type="ECO:0000313" key="2">
    <source>
        <dbReference type="EMBL" id="GBP07219.1"/>
    </source>
</evidence>
<sequence>MSDKYYTTFVSTAPALEVPRTKQAATPSPNVHRCNPRQRAEPGGRERRTHVVPVIAQYRNVNKQFIVVVKSLQRYGL</sequence>
<reference evidence="2 3" key="1">
    <citation type="journal article" date="2019" name="Commun. Biol.">
        <title>The bagworm genome reveals a unique fibroin gene that provides high tensile strength.</title>
        <authorList>
            <person name="Kono N."/>
            <person name="Nakamura H."/>
            <person name="Ohtoshi R."/>
            <person name="Tomita M."/>
            <person name="Numata K."/>
            <person name="Arakawa K."/>
        </authorList>
    </citation>
    <scope>NUCLEOTIDE SEQUENCE [LARGE SCALE GENOMIC DNA]</scope>
</reference>
<organism evidence="2 3">
    <name type="scientific">Eumeta variegata</name>
    <name type="common">Bagworm moth</name>
    <name type="synonym">Eumeta japonica</name>
    <dbReference type="NCBI Taxonomy" id="151549"/>
    <lineage>
        <taxon>Eukaryota</taxon>
        <taxon>Metazoa</taxon>
        <taxon>Ecdysozoa</taxon>
        <taxon>Arthropoda</taxon>
        <taxon>Hexapoda</taxon>
        <taxon>Insecta</taxon>
        <taxon>Pterygota</taxon>
        <taxon>Neoptera</taxon>
        <taxon>Endopterygota</taxon>
        <taxon>Lepidoptera</taxon>
        <taxon>Glossata</taxon>
        <taxon>Ditrysia</taxon>
        <taxon>Tineoidea</taxon>
        <taxon>Psychidae</taxon>
        <taxon>Oiketicinae</taxon>
        <taxon>Eumeta</taxon>
    </lineage>
</organism>
<feature type="region of interest" description="Disordered" evidence="1">
    <location>
        <begin position="20"/>
        <end position="47"/>
    </location>
</feature>
<comment type="caution">
    <text evidence="2">The sequence shown here is derived from an EMBL/GenBank/DDBJ whole genome shotgun (WGS) entry which is preliminary data.</text>
</comment>
<gene>
    <name evidence="2" type="ORF">EVAR_92107_1</name>
</gene>
<protein>
    <submittedName>
        <fullName evidence="2">Uncharacterized protein</fullName>
    </submittedName>
</protein>
<proteinExistence type="predicted"/>
<evidence type="ECO:0000313" key="3">
    <source>
        <dbReference type="Proteomes" id="UP000299102"/>
    </source>
</evidence>
<dbReference type="Proteomes" id="UP000299102">
    <property type="component" value="Unassembled WGS sequence"/>
</dbReference>
<accession>A0A4C1SYE9</accession>
<keyword evidence="3" id="KW-1185">Reference proteome</keyword>
<evidence type="ECO:0000256" key="1">
    <source>
        <dbReference type="SAM" id="MobiDB-lite"/>
    </source>
</evidence>
<dbReference type="AlphaFoldDB" id="A0A4C1SYE9"/>
<dbReference type="EMBL" id="BGZK01000025">
    <property type="protein sequence ID" value="GBP07219.1"/>
    <property type="molecule type" value="Genomic_DNA"/>
</dbReference>